<dbReference type="Gene3D" id="3.30.70.1290">
    <property type="entry name" value="Transposase IS200-like"/>
    <property type="match status" value="1"/>
</dbReference>
<dbReference type="InterPro" id="IPR052715">
    <property type="entry name" value="RAYT_transposase"/>
</dbReference>
<proteinExistence type="predicted"/>
<dbReference type="GO" id="GO:0006313">
    <property type="term" value="P:DNA transposition"/>
    <property type="evidence" value="ECO:0007669"/>
    <property type="project" value="InterPro"/>
</dbReference>
<dbReference type="RefSeq" id="WP_073120335.1">
    <property type="nucleotide sequence ID" value="NZ_FRAA01000001.1"/>
</dbReference>
<dbReference type="AlphaFoldDB" id="A0A1M6M3Q6"/>
<organism evidence="2 3">
    <name type="scientific">Reichenbachiella agariperforans</name>
    <dbReference type="NCBI Taxonomy" id="156994"/>
    <lineage>
        <taxon>Bacteria</taxon>
        <taxon>Pseudomonadati</taxon>
        <taxon>Bacteroidota</taxon>
        <taxon>Cytophagia</taxon>
        <taxon>Cytophagales</taxon>
        <taxon>Reichenbachiellaceae</taxon>
        <taxon>Reichenbachiella</taxon>
    </lineage>
</organism>
<feature type="domain" description="Transposase IS200-like" evidence="1">
    <location>
        <begin position="10"/>
        <end position="149"/>
    </location>
</feature>
<dbReference type="NCBIfam" id="NF047646">
    <property type="entry name" value="REP_Tyr_transpos"/>
    <property type="match status" value="1"/>
</dbReference>
<sequence length="182" mass="21204">MHSSGYKIRNQQGIYFITFAVVEWIDVFTRRQYADVVVDSLNYCQKEKGLEIDAWCLMSNHLHLIISSSKGELSDVLRDFKKFTASKILKSIENNVQESRRAWMLWIFKSAGAKNSNNKIYQFWRQSNQPKELETNKFKDEKLNYIHMNPVEAGVVNEAEHYRYSSAIDYSGGKGLVEVCFL</sequence>
<accession>A0A1M6M3Q6</accession>
<evidence type="ECO:0000313" key="2">
    <source>
        <dbReference type="EMBL" id="SHJ78010.1"/>
    </source>
</evidence>
<dbReference type="EMBL" id="FRAA01000001">
    <property type="protein sequence ID" value="SHJ78010.1"/>
    <property type="molecule type" value="Genomic_DNA"/>
</dbReference>
<dbReference type="GO" id="GO:0004803">
    <property type="term" value="F:transposase activity"/>
    <property type="evidence" value="ECO:0007669"/>
    <property type="project" value="InterPro"/>
</dbReference>
<dbReference type="Pfam" id="PF01797">
    <property type="entry name" value="Y1_Tnp"/>
    <property type="match status" value="1"/>
</dbReference>
<dbReference type="InterPro" id="IPR036515">
    <property type="entry name" value="Transposase_17_sf"/>
</dbReference>
<dbReference type="PANTHER" id="PTHR36966:SF1">
    <property type="entry name" value="REP-ASSOCIATED TYROSINE TRANSPOSASE"/>
    <property type="match status" value="1"/>
</dbReference>
<dbReference type="PANTHER" id="PTHR36966">
    <property type="entry name" value="REP-ASSOCIATED TYROSINE TRANSPOSASE"/>
    <property type="match status" value="1"/>
</dbReference>
<dbReference type="Proteomes" id="UP000184474">
    <property type="component" value="Unassembled WGS sequence"/>
</dbReference>
<protein>
    <submittedName>
        <fullName evidence="2">REP element-mobilizing transposase RayT</fullName>
    </submittedName>
</protein>
<dbReference type="GO" id="GO:0043565">
    <property type="term" value="F:sequence-specific DNA binding"/>
    <property type="evidence" value="ECO:0007669"/>
    <property type="project" value="TreeGrafter"/>
</dbReference>
<keyword evidence="3" id="KW-1185">Reference proteome</keyword>
<evidence type="ECO:0000259" key="1">
    <source>
        <dbReference type="SMART" id="SM01321"/>
    </source>
</evidence>
<evidence type="ECO:0000313" key="3">
    <source>
        <dbReference type="Proteomes" id="UP000184474"/>
    </source>
</evidence>
<reference evidence="3" key="1">
    <citation type="submission" date="2016-11" db="EMBL/GenBank/DDBJ databases">
        <authorList>
            <person name="Varghese N."/>
            <person name="Submissions S."/>
        </authorList>
    </citation>
    <scope>NUCLEOTIDE SEQUENCE [LARGE SCALE GENOMIC DNA]</scope>
    <source>
        <strain evidence="3">DSM 26134</strain>
    </source>
</reference>
<name>A0A1M6M3Q6_REIAG</name>
<gene>
    <name evidence="2" type="ORF">SAMN04488028_1011208</name>
</gene>
<dbReference type="SMART" id="SM01321">
    <property type="entry name" value="Y1_Tnp"/>
    <property type="match status" value="1"/>
</dbReference>
<dbReference type="InterPro" id="IPR002686">
    <property type="entry name" value="Transposase_17"/>
</dbReference>
<dbReference type="SUPFAM" id="SSF143422">
    <property type="entry name" value="Transposase IS200-like"/>
    <property type="match status" value="1"/>
</dbReference>